<comment type="similarity">
    <text evidence="2">Belongs to the monovalent cation:proton antiporter 2 (CPA2) transporter (TC 2.A.37) family.</text>
</comment>
<feature type="transmembrane region" description="Helical" evidence="7">
    <location>
        <begin position="181"/>
        <end position="203"/>
    </location>
</feature>
<comment type="subcellular location">
    <subcellularLocation>
        <location evidence="1">Membrane</location>
        <topology evidence="1">Multi-pass membrane protein</topology>
    </subcellularLocation>
</comment>
<dbReference type="PANTHER" id="PTHR42751">
    <property type="entry name" value="SODIUM/HYDROGEN EXCHANGER FAMILY/TRKA DOMAIN PROTEIN"/>
    <property type="match status" value="1"/>
</dbReference>
<feature type="transmembrane region" description="Helical" evidence="7">
    <location>
        <begin position="6"/>
        <end position="23"/>
    </location>
</feature>
<keyword evidence="5 7" id="KW-1133">Transmembrane helix</keyword>
<dbReference type="InterPro" id="IPR001607">
    <property type="entry name" value="Znf_UBP"/>
</dbReference>
<feature type="transmembrane region" description="Helical" evidence="7">
    <location>
        <begin position="118"/>
        <end position="137"/>
    </location>
</feature>
<evidence type="ECO:0000256" key="7">
    <source>
        <dbReference type="SAM" id="Phobius"/>
    </source>
</evidence>
<evidence type="ECO:0000256" key="4">
    <source>
        <dbReference type="ARBA" id="ARBA00022692"/>
    </source>
</evidence>
<organism evidence="9 10">
    <name type="scientific">Streptomyces millisiae</name>
    <dbReference type="NCBI Taxonomy" id="3075542"/>
    <lineage>
        <taxon>Bacteria</taxon>
        <taxon>Bacillati</taxon>
        <taxon>Actinomycetota</taxon>
        <taxon>Actinomycetes</taxon>
        <taxon>Kitasatosporales</taxon>
        <taxon>Streptomycetaceae</taxon>
        <taxon>Streptomyces</taxon>
    </lineage>
</organism>
<feature type="transmembrane region" description="Helical" evidence="7">
    <location>
        <begin position="28"/>
        <end position="45"/>
    </location>
</feature>
<evidence type="ECO:0000256" key="2">
    <source>
        <dbReference type="ARBA" id="ARBA00005551"/>
    </source>
</evidence>
<dbReference type="PANTHER" id="PTHR42751:SF4">
    <property type="entry name" value="K(+)_H(+) ANTIPORTER SUBUNIT KHTU"/>
    <property type="match status" value="1"/>
</dbReference>
<feature type="transmembrane region" description="Helical" evidence="7">
    <location>
        <begin position="263"/>
        <end position="283"/>
    </location>
</feature>
<feature type="transmembrane region" description="Helical" evidence="7">
    <location>
        <begin position="215"/>
        <end position="232"/>
    </location>
</feature>
<reference evidence="10" key="1">
    <citation type="submission" date="2023-07" db="EMBL/GenBank/DDBJ databases">
        <title>30 novel species of actinomycetes from the DSMZ collection.</title>
        <authorList>
            <person name="Nouioui I."/>
        </authorList>
    </citation>
    <scope>NUCLEOTIDE SEQUENCE [LARGE SCALE GENOMIC DNA]</scope>
    <source>
        <strain evidence="10">DSM 44918</strain>
    </source>
</reference>
<evidence type="ECO:0000259" key="8">
    <source>
        <dbReference type="PROSITE" id="PS50271"/>
    </source>
</evidence>
<evidence type="ECO:0000256" key="1">
    <source>
        <dbReference type="ARBA" id="ARBA00004141"/>
    </source>
</evidence>
<feature type="domain" description="UBP-type" evidence="8">
    <location>
        <begin position="402"/>
        <end position="498"/>
    </location>
</feature>
<feature type="transmembrane region" description="Helical" evidence="7">
    <location>
        <begin position="88"/>
        <end position="112"/>
    </location>
</feature>
<dbReference type="Pfam" id="PF02148">
    <property type="entry name" value="zf-UBP"/>
    <property type="match status" value="1"/>
</dbReference>
<evidence type="ECO:0000256" key="5">
    <source>
        <dbReference type="ARBA" id="ARBA00022989"/>
    </source>
</evidence>
<dbReference type="Proteomes" id="UP001183420">
    <property type="component" value="Unassembled WGS sequence"/>
</dbReference>
<dbReference type="Pfam" id="PF00999">
    <property type="entry name" value="Na_H_Exchanger"/>
    <property type="match status" value="1"/>
</dbReference>
<evidence type="ECO:0000313" key="9">
    <source>
        <dbReference type="EMBL" id="MDT0318912.1"/>
    </source>
</evidence>
<accession>A0ABU2LNV2</accession>
<dbReference type="EMBL" id="JAVREM010000009">
    <property type="protein sequence ID" value="MDT0318912.1"/>
    <property type="molecule type" value="Genomic_DNA"/>
</dbReference>
<sequence>MPHADLLGIGATVLVAGVLARFARRFGLPSIPCYMLVGIAFGPGTPGPELVRHPGDLTVVAAFGLVLLLFHLGVEFPVDQVVGGGRRLFLAAVVCIGINVLAGLLFGLVLGWGGSEALVIAGALGISSSAIVTKLLIELHRLTNAETPVILGIVVIEDLFLALYLALLSPVLSQAGSATGLAADVAASFGFLLLLFLVARFGARAAAALVDSREDELFAVLTIGLVVLVAGVSDRLGVSDAIGALMTGLVLSRTDIRERVVRLVLPLRDVFAAIFFVTFGLTIDVAHLGAVALPVVIAVAVTLVCNLAAGVVAARLFGFNQRGAVNVGLTMLGRGEFSLILASLALAAGLDGRIGPFVAVYVLALAVLSPLLATHSRRAARLMPDWLLRPGWRYVREETISTSCTHLDRIRVTETDTEVCPRCVAEGSSWVELRLCVTCGEVGCCDDSPRRHASEHARESGHPIIQSAEPGEDWRWCFPDETLVQAPLGRKRTSTVDS</sequence>
<proteinExistence type="inferred from homology"/>
<gene>
    <name evidence="9" type="ORF">RNC47_11245</name>
</gene>
<dbReference type="PROSITE" id="PS50271">
    <property type="entry name" value="ZF_UBP"/>
    <property type="match status" value="1"/>
</dbReference>
<feature type="transmembrane region" description="Helical" evidence="7">
    <location>
        <begin position="149"/>
        <end position="169"/>
    </location>
</feature>
<dbReference type="RefSeq" id="WP_311597878.1">
    <property type="nucleotide sequence ID" value="NZ_JAVREM010000009.1"/>
</dbReference>
<dbReference type="Gene3D" id="3.30.40.10">
    <property type="entry name" value="Zinc/RING finger domain, C3HC4 (zinc finger)"/>
    <property type="match status" value="1"/>
</dbReference>
<keyword evidence="4 7" id="KW-0812">Transmembrane</keyword>
<dbReference type="InterPro" id="IPR038770">
    <property type="entry name" value="Na+/solute_symporter_sf"/>
</dbReference>
<evidence type="ECO:0000256" key="6">
    <source>
        <dbReference type="ARBA" id="ARBA00023136"/>
    </source>
</evidence>
<dbReference type="InterPro" id="IPR013083">
    <property type="entry name" value="Znf_RING/FYVE/PHD"/>
</dbReference>
<dbReference type="SUPFAM" id="SSF57850">
    <property type="entry name" value="RING/U-box"/>
    <property type="match status" value="1"/>
</dbReference>
<feature type="transmembrane region" description="Helical" evidence="7">
    <location>
        <begin position="57"/>
        <end position="76"/>
    </location>
</feature>
<feature type="transmembrane region" description="Helical" evidence="7">
    <location>
        <begin position="295"/>
        <end position="317"/>
    </location>
</feature>
<keyword evidence="3" id="KW-0813">Transport</keyword>
<feature type="transmembrane region" description="Helical" evidence="7">
    <location>
        <begin position="354"/>
        <end position="373"/>
    </location>
</feature>
<name>A0ABU2LNV2_9ACTN</name>
<comment type="caution">
    <text evidence="9">The sequence shown here is derived from an EMBL/GenBank/DDBJ whole genome shotgun (WGS) entry which is preliminary data.</text>
</comment>
<keyword evidence="6 7" id="KW-0472">Membrane</keyword>
<protein>
    <submittedName>
        <fullName evidence="9">Cation:proton antiporter</fullName>
    </submittedName>
</protein>
<dbReference type="InterPro" id="IPR006153">
    <property type="entry name" value="Cation/H_exchanger_TM"/>
</dbReference>
<evidence type="ECO:0000313" key="10">
    <source>
        <dbReference type="Proteomes" id="UP001183420"/>
    </source>
</evidence>
<keyword evidence="10" id="KW-1185">Reference proteome</keyword>
<dbReference type="Gene3D" id="1.20.1530.20">
    <property type="match status" value="1"/>
</dbReference>
<evidence type="ECO:0000256" key="3">
    <source>
        <dbReference type="ARBA" id="ARBA00022448"/>
    </source>
</evidence>